<name>A0ABR3JN96_9AGAR</name>
<keyword evidence="2" id="KW-1185">Reference proteome</keyword>
<protein>
    <submittedName>
        <fullName evidence="1">Uncharacterized protein</fullName>
    </submittedName>
</protein>
<gene>
    <name evidence="1" type="ORF">HGRIS_001098</name>
</gene>
<organism evidence="1 2">
    <name type="scientific">Hohenbuehelia grisea</name>
    <dbReference type="NCBI Taxonomy" id="104357"/>
    <lineage>
        <taxon>Eukaryota</taxon>
        <taxon>Fungi</taxon>
        <taxon>Dikarya</taxon>
        <taxon>Basidiomycota</taxon>
        <taxon>Agaricomycotina</taxon>
        <taxon>Agaricomycetes</taxon>
        <taxon>Agaricomycetidae</taxon>
        <taxon>Agaricales</taxon>
        <taxon>Pleurotineae</taxon>
        <taxon>Pleurotaceae</taxon>
        <taxon>Hohenbuehelia</taxon>
    </lineage>
</organism>
<sequence length="109" mass="12250">MLAAARGSLNERLSRDADSEAEAVVQAHKEYADILADYWTPTPCRSRLVILRPCPWPRPPPPALPHPRPLAPSRPPLIEHQQRLPRLRHCPNSRSSRSPSLRLGVCTLL</sequence>
<evidence type="ECO:0000313" key="1">
    <source>
        <dbReference type="EMBL" id="KAL0957284.1"/>
    </source>
</evidence>
<proteinExistence type="predicted"/>
<dbReference type="Proteomes" id="UP001556367">
    <property type="component" value="Unassembled WGS sequence"/>
</dbReference>
<comment type="caution">
    <text evidence="1">The sequence shown here is derived from an EMBL/GenBank/DDBJ whole genome shotgun (WGS) entry which is preliminary data.</text>
</comment>
<dbReference type="EMBL" id="JASNQZ010000005">
    <property type="protein sequence ID" value="KAL0957284.1"/>
    <property type="molecule type" value="Genomic_DNA"/>
</dbReference>
<reference evidence="2" key="1">
    <citation type="submission" date="2024-06" db="EMBL/GenBank/DDBJ databases">
        <title>Multi-omics analyses provide insights into the biosynthesis of the anticancer antibiotic pleurotin in Hohenbuehelia grisea.</title>
        <authorList>
            <person name="Weaver J.A."/>
            <person name="Alberti F."/>
        </authorList>
    </citation>
    <scope>NUCLEOTIDE SEQUENCE [LARGE SCALE GENOMIC DNA]</scope>
    <source>
        <strain evidence="2">T-177</strain>
    </source>
</reference>
<accession>A0ABR3JN96</accession>
<evidence type="ECO:0000313" key="2">
    <source>
        <dbReference type="Proteomes" id="UP001556367"/>
    </source>
</evidence>